<evidence type="ECO:0000313" key="5">
    <source>
        <dbReference type="Proteomes" id="UP001168098"/>
    </source>
</evidence>
<feature type="region of interest" description="Disordered" evidence="2">
    <location>
        <begin position="1"/>
        <end position="33"/>
    </location>
</feature>
<feature type="domain" description="RING-type" evidence="3">
    <location>
        <begin position="752"/>
        <end position="807"/>
    </location>
</feature>
<sequence>MEEANPDHSSKAPVSSFLQQRNEEPPVSSSLEQRDEELGLCVIQNEATDCTRVICDVDGNGAGPDNRRISHESSLAVHPFPWENMRGRYQAYSQGNLGTSMNLMTNSTQYSSFLNPQVRSKSINSGGMSFLHRPVSAFPCPEGDMNRLYQSYTHDNRAIAENLMDGATHFNNFQSPSQIDQNFLTGKVNAAGGFQMNREGGEAHTGDEYRSQINRDFVNLAGSNPSLYHTPGNRELGIGNSSMVGAVNSNFQEHMDGSFLTLGIGGNREAGYKSIVYSNEINDQSERLVFPQLNASHGQKTNITSSNPVHNMAGSFSSLQNNVGGFSSLGHNIGGRTSSNNDLGGSVFPQLNISFGQTTNRSSLNPVHNVDDHFSSWQNDVGEFSNPTHNMGVWASSNNDFGAMCGTNAEHHFPSLCHTLQTPQVDGQQYLPMPNNRNLGLGVNIDPQSPNIDPYGFQGYPTSATRPISSSQVGVLDFGLPSLSELLAESAKTKRIIAQPTPDQLQERYMNLRNFSPGSSMASPSVWGMEGTTRQEQSGELFPTYEGSATSTFEGHPFQKRREVQLALQLFPPNEVIAAQATEGGLFPKRIGVQSASNLGRTQDRCPVQSTKDLLGPAFTAGQGITVAKGNGLPSRDHHGHPLADGQVIPVAQGNVLSQTTNVFDVPSRKRSAVQTPPAAPYVPRRKTRPQPSIRPSIPLPVPMPRPSISPSIQLRARLPQPSSNPFVPSSAAPHVKWQGFDGSPELSGLKCLICKRDVSYAPEGHIFQPAIPPAVAVLPCGHIFHDHCLQLITPKDQSKDPPCIPCAIGET</sequence>
<accession>A0AA39DTD7</accession>
<feature type="compositionally biased region" description="Basic and acidic residues" evidence="2">
    <location>
        <begin position="1"/>
        <end position="10"/>
    </location>
</feature>
<dbReference type="Proteomes" id="UP001168098">
    <property type="component" value="Unassembled WGS sequence"/>
</dbReference>
<dbReference type="SUPFAM" id="SSF57850">
    <property type="entry name" value="RING/U-box"/>
    <property type="match status" value="1"/>
</dbReference>
<gene>
    <name evidence="4" type="ORF">PVL29_012293</name>
</gene>
<dbReference type="AlphaFoldDB" id="A0AA39DTD7"/>
<dbReference type="EMBL" id="JARBHA010000009">
    <property type="protein sequence ID" value="KAJ9693457.1"/>
    <property type="molecule type" value="Genomic_DNA"/>
</dbReference>
<dbReference type="InterPro" id="IPR001841">
    <property type="entry name" value="Znf_RING"/>
</dbReference>
<evidence type="ECO:0000256" key="1">
    <source>
        <dbReference type="PROSITE-ProRule" id="PRU00175"/>
    </source>
</evidence>
<evidence type="ECO:0000313" key="4">
    <source>
        <dbReference type="EMBL" id="KAJ9693457.1"/>
    </source>
</evidence>
<keyword evidence="1" id="KW-0479">Metal-binding</keyword>
<feature type="region of interest" description="Disordered" evidence="2">
    <location>
        <begin position="667"/>
        <end position="705"/>
    </location>
</feature>
<dbReference type="GO" id="GO:0008270">
    <property type="term" value="F:zinc ion binding"/>
    <property type="evidence" value="ECO:0007669"/>
    <property type="project" value="UniProtKB-KW"/>
</dbReference>
<reference evidence="4 5" key="1">
    <citation type="journal article" date="2023" name="BMC Biotechnol.">
        <title>Vitis rotundifolia cv Carlos genome sequencing.</title>
        <authorList>
            <person name="Huff M."/>
            <person name="Hulse-Kemp A."/>
            <person name="Scheffler B."/>
            <person name="Youngblood R."/>
            <person name="Simpson S."/>
            <person name="Babiker E."/>
            <person name="Staton M."/>
        </authorList>
    </citation>
    <scope>NUCLEOTIDE SEQUENCE [LARGE SCALE GENOMIC DNA]</scope>
    <source>
        <tissue evidence="4">Leaf</tissue>
    </source>
</reference>
<evidence type="ECO:0000256" key="2">
    <source>
        <dbReference type="SAM" id="MobiDB-lite"/>
    </source>
</evidence>
<keyword evidence="1" id="KW-0862">Zinc</keyword>
<keyword evidence="5" id="KW-1185">Reference proteome</keyword>
<dbReference type="PANTHER" id="PTHR31150:SF19">
    <property type="entry name" value="RING-TYPE DOMAIN-CONTAINING PROTEIN"/>
    <property type="match status" value="1"/>
</dbReference>
<evidence type="ECO:0000259" key="3">
    <source>
        <dbReference type="PROSITE" id="PS50089"/>
    </source>
</evidence>
<dbReference type="PROSITE" id="PS50089">
    <property type="entry name" value="ZF_RING_2"/>
    <property type="match status" value="1"/>
</dbReference>
<organism evidence="4 5">
    <name type="scientific">Vitis rotundifolia</name>
    <name type="common">Muscadine grape</name>
    <dbReference type="NCBI Taxonomy" id="103349"/>
    <lineage>
        <taxon>Eukaryota</taxon>
        <taxon>Viridiplantae</taxon>
        <taxon>Streptophyta</taxon>
        <taxon>Embryophyta</taxon>
        <taxon>Tracheophyta</taxon>
        <taxon>Spermatophyta</taxon>
        <taxon>Magnoliopsida</taxon>
        <taxon>eudicotyledons</taxon>
        <taxon>Gunneridae</taxon>
        <taxon>Pentapetalae</taxon>
        <taxon>rosids</taxon>
        <taxon>Vitales</taxon>
        <taxon>Vitaceae</taxon>
        <taxon>Viteae</taxon>
        <taxon>Vitis</taxon>
    </lineage>
</organism>
<protein>
    <recommendedName>
        <fullName evidence="3">RING-type domain-containing protein</fullName>
    </recommendedName>
</protein>
<comment type="caution">
    <text evidence="4">The sequence shown here is derived from an EMBL/GenBank/DDBJ whole genome shotgun (WGS) entry which is preliminary data.</text>
</comment>
<keyword evidence="1" id="KW-0863">Zinc-finger</keyword>
<dbReference type="PANTHER" id="PTHR31150">
    <property type="entry name" value="EXPRESSED PROTEIN"/>
    <property type="match status" value="1"/>
</dbReference>
<dbReference type="CDD" id="cd16448">
    <property type="entry name" value="RING-H2"/>
    <property type="match status" value="1"/>
</dbReference>
<proteinExistence type="predicted"/>
<name>A0AA39DTD7_VITRO</name>